<evidence type="ECO:0000256" key="3">
    <source>
        <dbReference type="SAM" id="SignalP"/>
    </source>
</evidence>
<protein>
    <submittedName>
        <fullName evidence="4">Alpha-glucoside transport system substrate-binding protein</fullName>
    </submittedName>
</protein>
<feature type="signal peptide" evidence="3">
    <location>
        <begin position="1"/>
        <end position="24"/>
    </location>
</feature>
<evidence type="ECO:0000313" key="5">
    <source>
        <dbReference type="Proteomes" id="UP000198802"/>
    </source>
</evidence>
<dbReference type="PANTHER" id="PTHR43649">
    <property type="entry name" value="ARABINOSE-BINDING PROTEIN-RELATED"/>
    <property type="match status" value="1"/>
</dbReference>
<dbReference type="InterPro" id="IPR006059">
    <property type="entry name" value="SBP"/>
</dbReference>
<comment type="similarity">
    <text evidence="1">Belongs to the bacterial solute-binding protein 1 family.</text>
</comment>
<dbReference type="Gene3D" id="3.40.190.10">
    <property type="entry name" value="Periplasmic binding protein-like II"/>
    <property type="match status" value="2"/>
</dbReference>
<evidence type="ECO:0000313" key="4">
    <source>
        <dbReference type="EMBL" id="CUU60053.1"/>
    </source>
</evidence>
<gene>
    <name evidence="4" type="ORF">Ga0074812_13484</name>
</gene>
<feature type="chain" id="PRO_5006626522" evidence="3">
    <location>
        <begin position="25"/>
        <end position="440"/>
    </location>
</feature>
<dbReference type="Proteomes" id="UP000198802">
    <property type="component" value="Unassembled WGS sequence"/>
</dbReference>
<sequence>MMAGRSFLAGLCALMMILGTTSCADGSSSRAIVVLGTWVGEEQQLFEGILENFENATGIHVEYTGTRDFSAVLASRIRSGDAPDLALLASPGQLQEYARDGRLVPLDEKTDRIEMDRIHEEYSPAWLRSGQASDAKGKERQFGIAVRGKRKNVIWYSREAWRRSGREEPRTWDDLVRVTEDIAADGPLAAGGQPWCAGLRDSSSSGWPGTDWIEDILLRDAGAETYQSWYEGTLPWTSKPVSDAWLAWKRIIEIGAPETAREMLLNGIQYGEGEMFGNPPECYLRRIGYLATNVYRSHADDLGFFDLTPAGGGPRNVEIAGDLLTMFRQSDHAQELVNYLTTVEAQDIWVKPGGAISPNRRVTGYPDDSTRSLARSVNDADLENVVFDASDVMPVAMRTAFHQAVIEFVAAPDRLPDILGNLDVVRCDAYPHDANRAGCS</sequence>
<dbReference type="Pfam" id="PF01547">
    <property type="entry name" value="SBP_bac_1"/>
    <property type="match status" value="1"/>
</dbReference>
<dbReference type="RefSeq" id="WP_165615885.1">
    <property type="nucleotide sequence ID" value="NZ_FAOZ01000034.1"/>
</dbReference>
<dbReference type="InterPro" id="IPR050490">
    <property type="entry name" value="Bact_solute-bd_prot1"/>
</dbReference>
<evidence type="ECO:0000256" key="2">
    <source>
        <dbReference type="ARBA" id="ARBA00022448"/>
    </source>
</evidence>
<keyword evidence="2" id="KW-0813">Transport</keyword>
<dbReference type="PANTHER" id="PTHR43649:SF29">
    <property type="entry name" value="OSMOPROTECTIVE COMPOUNDS-BINDING PROTEIN GGTB"/>
    <property type="match status" value="1"/>
</dbReference>
<evidence type="ECO:0000256" key="1">
    <source>
        <dbReference type="ARBA" id="ARBA00008520"/>
    </source>
</evidence>
<dbReference type="EMBL" id="FAOZ01000034">
    <property type="protein sequence ID" value="CUU60053.1"/>
    <property type="molecule type" value="Genomic_DNA"/>
</dbReference>
<dbReference type="AlphaFoldDB" id="A0A0S4QWU1"/>
<dbReference type="PROSITE" id="PS51257">
    <property type="entry name" value="PROKAR_LIPOPROTEIN"/>
    <property type="match status" value="1"/>
</dbReference>
<reference evidence="5" key="1">
    <citation type="submission" date="2015-11" db="EMBL/GenBank/DDBJ databases">
        <authorList>
            <person name="Varghese N."/>
        </authorList>
    </citation>
    <scope>NUCLEOTIDE SEQUENCE [LARGE SCALE GENOMIC DNA]</scope>
    <source>
        <strain evidence="5">DSM 45899</strain>
    </source>
</reference>
<name>A0A0S4QWU1_9ACTN</name>
<dbReference type="SUPFAM" id="SSF53850">
    <property type="entry name" value="Periplasmic binding protein-like II"/>
    <property type="match status" value="1"/>
</dbReference>
<keyword evidence="5" id="KW-1185">Reference proteome</keyword>
<proteinExistence type="inferred from homology"/>
<accession>A0A0S4QWU1</accession>
<organism evidence="4 5">
    <name type="scientific">Parafrankia irregularis</name>
    <dbReference type="NCBI Taxonomy" id="795642"/>
    <lineage>
        <taxon>Bacteria</taxon>
        <taxon>Bacillati</taxon>
        <taxon>Actinomycetota</taxon>
        <taxon>Actinomycetes</taxon>
        <taxon>Frankiales</taxon>
        <taxon>Frankiaceae</taxon>
        <taxon>Parafrankia</taxon>
    </lineage>
</organism>
<keyword evidence="3" id="KW-0732">Signal</keyword>